<evidence type="ECO:0000259" key="9">
    <source>
        <dbReference type="PROSITE" id="PS50021"/>
    </source>
</evidence>
<comment type="domain">
    <text evidence="6">The CKK domain binds microtubules.</text>
</comment>
<dbReference type="Pfam" id="PF17095">
    <property type="entry name" value="CAMSAP_CC1"/>
    <property type="match status" value="1"/>
</dbReference>
<feature type="coiled-coil region" evidence="7">
    <location>
        <begin position="676"/>
        <end position="710"/>
    </location>
</feature>
<keyword evidence="4 7" id="KW-0175">Coiled coil</keyword>
<feature type="region of interest" description="Disordered" evidence="8">
    <location>
        <begin position="407"/>
        <end position="443"/>
    </location>
</feature>
<dbReference type="Proteomes" id="UP001652680">
    <property type="component" value="Unassembled WGS sequence"/>
</dbReference>
<dbReference type="GeneID" id="108042622"/>
<dbReference type="PROSITE" id="PS50021">
    <property type="entry name" value="CH"/>
    <property type="match status" value="1"/>
</dbReference>
<feature type="region of interest" description="Disordered" evidence="8">
    <location>
        <begin position="900"/>
        <end position="995"/>
    </location>
</feature>
<comment type="subcellular location">
    <subcellularLocation>
        <location evidence="1">Cytoplasm</location>
        <location evidence="1">Cytoskeleton</location>
    </subcellularLocation>
</comment>
<dbReference type="InterPro" id="IPR022613">
    <property type="entry name" value="CH_CAMSAP_2"/>
</dbReference>
<feature type="compositionally biased region" description="Basic and acidic residues" evidence="8">
    <location>
        <begin position="1306"/>
        <end position="1342"/>
    </location>
</feature>
<comment type="similarity">
    <text evidence="6">Belongs to the CAMSAP1 family.</text>
</comment>
<dbReference type="InterPro" id="IPR032940">
    <property type="entry name" value="CAMSAP"/>
</dbReference>
<feature type="compositionally biased region" description="Polar residues" evidence="8">
    <location>
        <begin position="1090"/>
        <end position="1099"/>
    </location>
</feature>
<evidence type="ECO:0000256" key="5">
    <source>
        <dbReference type="ARBA" id="ARBA00023212"/>
    </source>
</evidence>
<evidence type="ECO:0000259" key="10">
    <source>
        <dbReference type="PROSITE" id="PS51508"/>
    </source>
</evidence>
<feature type="compositionally biased region" description="Low complexity" evidence="8">
    <location>
        <begin position="410"/>
        <end position="443"/>
    </location>
</feature>
<dbReference type="Pfam" id="PF25532">
    <property type="entry name" value="CH_CAMSAP2_N"/>
    <property type="match status" value="1"/>
</dbReference>
<dbReference type="PROSITE" id="PS51508">
    <property type="entry name" value="CKK"/>
    <property type="match status" value="1"/>
</dbReference>
<feature type="compositionally biased region" description="Polar residues" evidence="8">
    <location>
        <begin position="1193"/>
        <end position="1210"/>
    </location>
</feature>
<evidence type="ECO:0000313" key="11">
    <source>
        <dbReference type="EnsemblMetazoa" id="XP_016976496.1"/>
    </source>
</evidence>
<dbReference type="InterPro" id="IPR001715">
    <property type="entry name" value="CH_dom"/>
</dbReference>
<feature type="region of interest" description="Disordered" evidence="8">
    <location>
        <begin position="751"/>
        <end position="832"/>
    </location>
</feature>
<feature type="domain" description="Calponin-homology (CH)" evidence="9">
    <location>
        <begin position="156"/>
        <end position="288"/>
    </location>
</feature>
<dbReference type="OrthoDB" id="2125658at2759"/>
<dbReference type="SUPFAM" id="SSF50346">
    <property type="entry name" value="PRC-barrel domain"/>
    <property type="match status" value="1"/>
</dbReference>
<feature type="region of interest" description="Disordered" evidence="8">
    <location>
        <begin position="1361"/>
        <end position="1435"/>
    </location>
</feature>
<feature type="region of interest" description="Disordered" evidence="8">
    <location>
        <begin position="455"/>
        <end position="517"/>
    </location>
</feature>
<feature type="compositionally biased region" description="Gly residues" evidence="8">
    <location>
        <begin position="928"/>
        <end position="941"/>
    </location>
</feature>
<gene>
    <name evidence="13" type="primary">LOC108042622</name>
    <name evidence="11" type="synonym">108042622</name>
</gene>
<feature type="compositionally biased region" description="Basic residues" evidence="8">
    <location>
        <begin position="1130"/>
        <end position="1141"/>
    </location>
</feature>
<dbReference type="Pfam" id="PF11971">
    <property type="entry name" value="CAMSAP_CH"/>
    <property type="match status" value="1"/>
</dbReference>
<feature type="compositionally biased region" description="Low complexity" evidence="8">
    <location>
        <begin position="649"/>
        <end position="660"/>
    </location>
</feature>
<feature type="domain" description="CKK" evidence="10">
    <location>
        <begin position="1430"/>
        <end position="1564"/>
    </location>
</feature>
<dbReference type="GO" id="GO:0031175">
    <property type="term" value="P:neuron projection development"/>
    <property type="evidence" value="ECO:0007669"/>
    <property type="project" value="InterPro"/>
</dbReference>
<dbReference type="GO" id="GO:0036449">
    <property type="term" value="C:microtubule minus-end"/>
    <property type="evidence" value="ECO:0007669"/>
    <property type="project" value="TreeGrafter"/>
</dbReference>
<keyword evidence="12" id="KW-1185">Reference proteome</keyword>
<sequence>MDVETQEIRQARQRASVKWLLSKAFNNRVPDNLKEPFYRDHENQERLKPQIIVELGNATLYCQTLSNLYSDPNYQSMNHWSIIQTLARKGVPVAESSDMPITETVLIQTNPLRINAHMSVIESLMVLYAKEISSGDRVMAAIRRISGNNYQAPPGQSYEQALLGWISHACAALKKRIIKEVDAGLPDDNGSRLQTPDIPPVRDFQDLCDGICLALLISYYCPKVVPWTSVRINYLPAVEDSIHNILLVCNFSQKHLPYSVFHMTPEDVTYMRGSMKLNLVVLLTDLFNLFEIHPAKCVCYPGMDGQDVIARRTLGANEHGICHRRGLTVQPVTPIPDLRSDLDQPPVGSPQNRPPFQVPHSNSFGGGLNRRSTPPNEYQTVQSNNFDGNHAEAFVVHKSRGITTLASMHSQQQQLHQQQQQQQQYHQQAPQQHPSQSQLQIQQQEPLVPARLRQAKEKTNVESKADERGDFVAAGRPSNWEQSRRPSFAGRRSRRNSSSEDSQLTIENFGGSQDQLNTLGRYERDRERKLSNTSVGGFPVEPAVAVRSSIADARGTLQLGYDTDSGSEKQDRETEKYSMRRQVSVDNVPTVSSHNLSNAGSPLPMARHKQHSSDKDYSSNSNSGMMPEAYNDTRSTSGYDPESTPVRKSSTSSMPASPAAWQLDVGDDDMRSLENASKLSTIRMKLEEKRRRIEQDKRKIEMALLRHQEKEDLESCPDVMKWETMSNESKRTPDMDPVDLDKYQAYNAPVSAYSSRPPSRDPYQQQLQHQQQQPMAMPQPMQYVNEHGQYMSPPQPAHYMQQQPQQQPQSIYSDNGAAYNHSNHSPYGGAPPQYRNSVVYDDYGQPTNHFYLHESSPQPQPHPHPQRRTWAHSAAAAAYEQQQQIQPPLVDVNAWQTQQHQKQKQTWMNRPPSSAGAPSPGSFVLHQNGGGGGGGGVGGGELQHLFQVQASPQHAQRQVGGSNGVQRQQSLTNLRDNRSPKAPQPMGMPMGMPMQHEDMMAPQSICFIGDEEDVDELERNIIESMQSTRISDFVHQQQQQHQQQLQQQQRLQGHSGRGSSSEDYDSGEIISNKLNITSGNLTYRIPSPSRPSIQANSFQDPRAMAAASGGEDQPPEKGFYISFDDEQPKRPKPPLRAKRSPKKETPPGSRDSVDNQATLKRESLSQLHNNNNNIGFGGEDVNSKTVTRHSIHGLNNSNSVKSPGNATYNKYTDEPPIQLRQLAVSGAVSPTGHERRHLEDVTNQPPQQLQQPMSPTRLQQNSNNAEAAKNKALVIGADTANLDPDSVDEMERRKEKIMLLSLQRRQQQEEAKARKEIESSQKREKEREKEEERSRKKEEQMARRAAILEQHRLKKAIEEAEREGKTLDRPDLHVKLQPHSSTSTTPRLRQQRTTRPRPKTIHVDDASVDISEASSISSRGKKGSSSNLTGPKLYKQPAAKSNRGIILNAVEYCVFPGVVNREAKQKVLEKIARSEAKHFLVLFRDAGCQFRALYSYQPETDQVTKLYGTGPSQVDEVMFDKFFKYNSGGKCFSQVHTKHLTVTIDAFTIHNSLWQGKRVQLPSKKDMALVI</sequence>
<dbReference type="GO" id="GO:0051011">
    <property type="term" value="F:microtubule minus-end binding"/>
    <property type="evidence" value="ECO:0007669"/>
    <property type="project" value="TreeGrafter"/>
</dbReference>
<feature type="compositionally biased region" description="Polar residues" evidence="8">
    <location>
        <begin position="946"/>
        <end position="974"/>
    </location>
</feature>
<reference evidence="13" key="2">
    <citation type="submission" date="2025-04" db="UniProtKB">
        <authorList>
            <consortium name="RefSeq"/>
        </authorList>
    </citation>
    <scope>IDENTIFICATION</scope>
</reference>
<evidence type="ECO:0000256" key="7">
    <source>
        <dbReference type="SAM" id="Coils"/>
    </source>
</evidence>
<dbReference type="EnsemblMetazoa" id="XM_017121007.2">
    <property type="protein sequence ID" value="XP_016976496.1"/>
    <property type="gene ID" value="LOC108042622"/>
</dbReference>
<reference evidence="12" key="1">
    <citation type="journal article" date="2021" name="Elife">
        <title>Highly contiguous assemblies of 101 drosophilid genomes.</title>
        <authorList>
            <person name="Kim B.Y."/>
            <person name="Wang J.R."/>
            <person name="Miller D.E."/>
            <person name="Barmina O."/>
            <person name="Delaney E."/>
            <person name="Thompson A."/>
            <person name="Comeault A.A."/>
            <person name="Peede D."/>
            <person name="D'Agostino E.R."/>
            <person name="Pelaez J."/>
            <person name="Aguilar J.M."/>
            <person name="Haji D."/>
            <person name="Matsunaga T."/>
            <person name="Armstrong E.E."/>
            <person name="Zych M."/>
            <person name="Ogawa Y."/>
            <person name="Stamenkovic-Radak M."/>
            <person name="Jelic M."/>
            <person name="Veselinovic M.S."/>
            <person name="Tanaskovic M."/>
            <person name="Eric P."/>
            <person name="Gao J.J."/>
            <person name="Katoh T.K."/>
            <person name="Toda M.J."/>
            <person name="Watabe H."/>
            <person name="Watada M."/>
            <person name="Davis J.S."/>
            <person name="Moyle L.C."/>
            <person name="Manoli G."/>
            <person name="Bertolini E."/>
            <person name="Kostal V."/>
            <person name="Hawley R.S."/>
            <person name="Takahashi A."/>
            <person name="Jones C.D."/>
            <person name="Price D.K."/>
            <person name="Whiteman N."/>
            <person name="Kopp A."/>
            <person name="Matute D.R."/>
            <person name="Petrov D.A."/>
        </authorList>
    </citation>
    <scope>NUCLEOTIDE SEQUENCE [LARGE SCALE GENOMIC DNA]</scope>
</reference>
<proteinExistence type="inferred from homology"/>
<evidence type="ECO:0000313" key="13">
    <source>
        <dbReference type="RefSeq" id="XP_016976496.1"/>
    </source>
</evidence>
<dbReference type="InterPro" id="IPR031372">
    <property type="entry name" value="CAMSAP_CC1"/>
</dbReference>
<dbReference type="CTD" id="36978"/>
<dbReference type="GO" id="GO:0031122">
    <property type="term" value="P:cytoplasmic microtubule organization"/>
    <property type="evidence" value="ECO:0007669"/>
    <property type="project" value="TreeGrafter"/>
</dbReference>
<reference evidence="11" key="3">
    <citation type="submission" date="2025-05" db="UniProtKB">
        <authorList>
            <consortium name="EnsemblMetazoa"/>
        </authorList>
    </citation>
    <scope>IDENTIFICATION</scope>
</reference>
<dbReference type="PANTHER" id="PTHR21595:SF0">
    <property type="entry name" value="PATRONIN"/>
    <property type="match status" value="1"/>
</dbReference>
<dbReference type="InterPro" id="IPR058042">
    <property type="entry name" value="CAMSAP_N"/>
</dbReference>
<feature type="region of interest" description="Disordered" evidence="8">
    <location>
        <begin position="1303"/>
        <end position="1342"/>
    </location>
</feature>
<feature type="region of interest" description="Disordered" evidence="8">
    <location>
        <begin position="1191"/>
        <end position="1212"/>
    </location>
</feature>
<dbReference type="SMART" id="SM01051">
    <property type="entry name" value="CAMSAP_CKK"/>
    <property type="match status" value="1"/>
</dbReference>
<protein>
    <submittedName>
        <fullName evidence="13">Patronin isoform X39</fullName>
    </submittedName>
</protein>
<dbReference type="GO" id="GO:0030507">
    <property type="term" value="F:spectrin binding"/>
    <property type="evidence" value="ECO:0007669"/>
    <property type="project" value="InterPro"/>
</dbReference>
<evidence type="ECO:0000256" key="3">
    <source>
        <dbReference type="ARBA" id="ARBA00022701"/>
    </source>
</evidence>
<dbReference type="PANTHER" id="PTHR21595">
    <property type="entry name" value="PATRONIN"/>
    <property type="match status" value="1"/>
</dbReference>
<dbReference type="InterPro" id="IPR011033">
    <property type="entry name" value="PRC_barrel-like_sf"/>
</dbReference>
<dbReference type="Gene3D" id="3.10.20.360">
    <property type="entry name" value="CKK domain"/>
    <property type="match status" value="1"/>
</dbReference>
<evidence type="ECO:0000256" key="8">
    <source>
        <dbReference type="SAM" id="MobiDB-lite"/>
    </source>
</evidence>
<evidence type="ECO:0000256" key="6">
    <source>
        <dbReference type="PROSITE-ProRule" id="PRU00841"/>
    </source>
</evidence>
<keyword evidence="5" id="KW-0206">Cytoskeleton</keyword>
<feature type="compositionally biased region" description="Low complexity" evidence="8">
    <location>
        <begin position="764"/>
        <end position="782"/>
    </location>
</feature>
<feature type="compositionally biased region" description="Low complexity" evidence="8">
    <location>
        <begin position="1408"/>
        <end position="1426"/>
    </location>
</feature>
<dbReference type="Pfam" id="PF08683">
    <property type="entry name" value="CAMSAP_CKK"/>
    <property type="match status" value="1"/>
</dbReference>
<dbReference type="RefSeq" id="XP_016976496.1">
    <property type="nucleotide sequence ID" value="XM_017121007.1"/>
</dbReference>
<name>A0A6P4ETP5_DRORH</name>
<dbReference type="SUPFAM" id="SSF47576">
    <property type="entry name" value="Calponin-homology domain, CH-domain"/>
    <property type="match status" value="1"/>
</dbReference>
<feature type="region of interest" description="Disordered" evidence="8">
    <location>
        <begin position="557"/>
        <end position="660"/>
    </location>
</feature>
<feature type="compositionally biased region" description="Basic and acidic residues" evidence="8">
    <location>
        <begin position="1361"/>
        <end position="1374"/>
    </location>
</feature>
<feature type="compositionally biased region" description="Low complexity" evidence="8">
    <location>
        <begin position="1035"/>
        <end position="1059"/>
    </location>
</feature>
<feature type="compositionally biased region" description="Basic and acidic residues" evidence="8">
    <location>
        <begin position="566"/>
        <end position="578"/>
    </location>
</feature>
<feature type="compositionally biased region" description="Polar residues" evidence="8">
    <location>
        <begin position="1072"/>
        <end position="1081"/>
    </location>
</feature>
<feature type="region of interest" description="Disordered" evidence="8">
    <location>
        <begin position="1032"/>
        <end position="1156"/>
    </location>
</feature>
<evidence type="ECO:0000256" key="2">
    <source>
        <dbReference type="ARBA" id="ARBA00022490"/>
    </source>
</evidence>
<dbReference type="InterPro" id="IPR036872">
    <property type="entry name" value="CH_dom_sf"/>
</dbReference>
<feature type="compositionally biased region" description="Basic and acidic residues" evidence="8">
    <location>
        <begin position="455"/>
        <end position="470"/>
    </location>
</feature>
<feature type="compositionally biased region" description="Polar residues" evidence="8">
    <location>
        <begin position="584"/>
        <end position="600"/>
    </location>
</feature>
<feature type="compositionally biased region" description="Basic residues" evidence="8">
    <location>
        <begin position="1389"/>
        <end position="1400"/>
    </location>
</feature>
<organism evidence="13">
    <name type="scientific">Drosophila rhopaloa</name>
    <name type="common">Fruit fly</name>
    <dbReference type="NCBI Taxonomy" id="1041015"/>
    <lineage>
        <taxon>Eukaryota</taxon>
        <taxon>Metazoa</taxon>
        <taxon>Ecdysozoa</taxon>
        <taxon>Arthropoda</taxon>
        <taxon>Hexapoda</taxon>
        <taxon>Insecta</taxon>
        <taxon>Pterygota</taxon>
        <taxon>Neoptera</taxon>
        <taxon>Endopterygota</taxon>
        <taxon>Diptera</taxon>
        <taxon>Brachycera</taxon>
        <taxon>Muscomorpha</taxon>
        <taxon>Ephydroidea</taxon>
        <taxon>Drosophilidae</taxon>
        <taxon>Drosophila</taxon>
        <taxon>Sophophora</taxon>
    </lineage>
</organism>
<dbReference type="FunFam" id="3.10.20.360:FF:000002">
    <property type="entry name" value="Patronin, isoform M"/>
    <property type="match status" value="1"/>
</dbReference>
<feature type="region of interest" description="Disordered" evidence="8">
    <location>
        <begin position="1227"/>
        <end position="1265"/>
    </location>
</feature>
<keyword evidence="3 6" id="KW-0493">Microtubule</keyword>
<dbReference type="GO" id="GO:0005516">
    <property type="term" value="F:calmodulin binding"/>
    <property type="evidence" value="ECO:0007669"/>
    <property type="project" value="InterPro"/>
</dbReference>
<feature type="compositionally biased region" description="Low complexity" evidence="8">
    <location>
        <begin position="984"/>
        <end position="994"/>
    </location>
</feature>
<feature type="region of interest" description="Disordered" evidence="8">
    <location>
        <begin position="332"/>
        <end position="378"/>
    </location>
</feature>
<feature type="compositionally biased region" description="Low complexity" evidence="8">
    <location>
        <begin position="797"/>
        <end position="809"/>
    </location>
</feature>
<dbReference type="InterPro" id="IPR014797">
    <property type="entry name" value="CKK_CAMSAP"/>
</dbReference>
<dbReference type="InterPro" id="IPR038209">
    <property type="entry name" value="CKK_dom_sf"/>
</dbReference>
<evidence type="ECO:0000256" key="1">
    <source>
        <dbReference type="ARBA" id="ARBA00004245"/>
    </source>
</evidence>
<accession>A0A6P4ETP5</accession>
<keyword evidence="2" id="KW-0963">Cytoplasm</keyword>
<evidence type="ECO:0000313" key="12">
    <source>
        <dbReference type="Proteomes" id="UP001652680"/>
    </source>
</evidence>
<feature type="compositionally biased region" description="Low complexity" evidence="8">
    <location>
        <begin position="900"/>
        <end position="922"/>
    </location>
</feature>
<evidence type="ECO:0000256" key="4">
    <source>
        <dbReference type="ARBA" id="ARBA00023054"/>
    </source>
</evidence>
<dbReference type="GO" id="GO:0007026">
    <property type="term" value="P:negative regulation of microtubule depolymerization"/>
    <property type="evidence" value="ECO:0007669"/>
    <property type="project" value="TreeGrafter"/>
</dbReference>
<feature type="compositionally biased region" description="Polar residues" evidence="8">
    <location>
        <begin position="500"/>
        <end position="517"/>
    </location>
</feature>